<dbReference type="EMBL" id="JAEVHI010000005">
    <property type="protein sequence ID" value="KAG5290316.1"/>
    <property type="molecule type" value="Genomic_DNA"/>
</dbReference>
<proteinExistence type="predicted"/>
<name>A0A8H7YFI7_AJECA</name>
<comment type="caution">
    <text evidence="1">The sequence shown here is derived from an EMBL/GenBank/DDBJ whole genome shotgun (WGS) entry which is preliminary data.</text>
</comment>
<dbReference type="Proteomes" id="UP000670092">
    <property type="component" value="Unassembled WGS sequence"/>
</dbReference>
<protein>
    <submittedName>
        <fullName evidence="1">Uncharacterized protein</fullName>
    </submittedName>
</protein>
<reference evidence="1 2" key="1">
    <citation type="submission" date="2021-01" db="EMBL/GenBank/DDBJ databases">
        <title>Chromosome-level genome assembly of a human fungal pathogen reveals clustering of transcriptionally co-regulated genes.</title>
        <authorList>
            <person name="Voorhies M."/>
            <person name="Cohen S."/>
            <person name="Shea T.P."/>
            <person name="Petrus S."/>
            <person name="Munoz J.F."/>
            <person name="Poplawski S."/>
            <person name="Goldman W.E."/>
            <person name="Michael T."/>
            <person name="Cuomo C.A."/>
            <person name="Sil A."/>
            <person name="Beyhan S."/>
        </authorList>
    </citation>
    <scope>NUCLEOTIDE SEQUENCE [LARGE SCALE GENOMIC DNA]</scope>
    <source>
        <strain evidence="1 2">G184AR</strain>
    </source>
</reference>
<accession>A0A8H7YFI7</accession>
<evidence type="ECO:0000313" key="2">
    <source>
        <dbReference type="Proteomes" id="UP000670092"/>
    </source>
</evidence>
<evidence type="ECO:0000313" key="1">
    <source>
        <dbReference type="EMBL" id="KAG5290316.1"/>
    </source>
</evidence>
<organism evidence="1 2">
    <name type="scientific">Ajellomyces capsulatus</name>
    <name type="common">Darling's disease fungus</name>
    <name type="synonym">Histoplasma capsulatum</name>
    <dbReference type="NCBI Taxonomy" id="5037"/>
    <lineage>
        <taxon>Eukaryota</taxon>
        <taxon>Fungi</taxon>
        <taxon>Dikarya</taxon>
        <taxon>Ascomycota</taxon>
        <taxon>Pezizomycotina</taxon>
        <taxon>Eurotiomycetes</taxon>
        <taxon>Eurotiomycetidae</taxon>
        <taxon>Onygenales</taxon>
        <taxon>Ajellomycetaceae</taxon>
        <taxon>Histoplasma</taxon>
    </lineage>
</organism>
<dbReference type="VEuPathDB" id="FungiDB:I7I52_07304"/>
<gene>
    <name evidence="1" type="ORF">I7I52_07304</name>
</gene>
<dbReference type="AlphaFoldDB" id="A0A8H7YFI7"/>
<sequence length="99" mass="11657">MRLTLLRSSHYMLKQLLRSFIYAFSKQSTRRALRFSRSTSIDQPAKVRTFAPDRSKGNYEKCGNGGLEEPWWDGERSRFRCYSTNYRIKCLELAVLAHC</sequence>